<proteinExistence type="predicted"/>
<keyword evidence="2" id="KW-0812">Transmembrane</keyword>
<keyword evidence="2" id="KW-0472">Membrane</keyword>
<keyword evidence="2" id="KW-1133">Transmembrane helix</keyword>
<gene>
    <name evidence="3" type="ORF">I7I51_00701</name>
</gene>
<reference evidence="3" key="1">
    <citation type="submission" date="2021-01" db="EMBL/GenBank/DDBJ databases">
        <title>Chromosome-level genome assembly of a human fungal pathogen reveals clustering of transcriptionally co-regulated genes.</title>
        <authorList>
            <person name="Voorhies M."/>
            <person name="Cohen S."/>
            <person name="Shea T.P."/>
            <person name="Petrus S."/>
            <person name="Munoz J.F."/>
            <person name="Poplawski S."/>
            <person name="Goldman W.E."/>
            <person name="Michael T."/>
            <person name="Cuomo C.A."/>
            <person name="Sil A."/>
            <person name="Beyhan S."/>
        </authorList>
    </citation>
    <scope>NUCLEOTIDE SEQUENCE</scope>
    <source>
        <strain evidence="3">WU24</strain>
    </source>
</reference>
<dbReference type="AlphaFoldDB" id="A0A8A1MGG1"/>
<dbReference type="VEuPathDB" id="FungiDB:I7I51_00701"/>
<feature type="transmembrane region" description="Helical" evidence="2">
    <location>
        <begin position="82"/>
        <end position="105"/>
    </location>
</feature>
<evidence type="ECO:0000256" key="1">
    <source>
        <dbReference type="SAM" id="MobiDB-lite"/>
    </source>
</evidence>
<evidence type="ECO:0000256" key="2">
    <source>
        <dbReference type="SAM" id="Phobius"/>
    </source>
</evidence>
<dbReference type="EMBL" id="CP069114">
    <property type="protein sequence ID" value="QSS63642.1"/>
    <property type="molecule type" value="Genomic_DNA"/>
</dbReference>
<evidence type="ECO:0000313" key="4">
    <source>
        <dbReference type="Proteomes" id="UP000663671"/>
    </source>
</evidence>
<protein>
    <submittedName>
        <fullName evidence="3">Uncharacterized protein</fullName>
    </submittedName>
</protein>
<feature type="region of interest" description="Disordered" evidence="1">
    <location>
        <begin position="1"/>
        <end position="69"/>
    </location>
</feature>
<dbReference type="Proteomes" id="UP000663671">
    <property type="component" value="Chromosome 1"/>
</dbReference>
<sequence>MEEEEEELSLAKSGSGRYARSIAAQPPSPPERRSANANRGRQSSEWVKATGSSKVGKPTPYGVGSTSGCGSTRRLDPLAGEYLMPLAICYWSAWVLLAVAIYQVVFYEYS</sequence>
<evidence type="ECO:0000313" key="3">
    <source>
        <dbReference type="EMBL" id="QSS63642.1"/>
    </source>
</evidence>
<accession>A0A8A1MGG1</accession>
<name>A0A8A1MGG1_AJECA</name>
<organism evidence="3 4">
    <name type="scientific">Ajellomyces capsulatus</name>
    <name type="common">Darling's disease fungus</name>
    <name type="synonym">Histoplasma capsulatum</name>
    <dbReference type="NCBI Taxonomy" id="5037"/>
    <lineage>
        <taxon>Eukaryota</taxon>
        <taxon>Fungi</taxon>
        <taxon>Dikarya</taxon>
        <taxon>Ascomycota</taxon>
        <taxon>Pezizomycotina</taxon>
        <taxon>Eurotiomycetes</taxon>
        <taxon>Eurotiomycetidae</taxon>
        <taxon>Onygenales</taxon>
        <taxon>Ajellomycetaceae</taxon>
        <taxon>Histoplasma</taxon>
    </lineage>
</organism>
<feature type="compositionally biased region" description="Polar residues" evidence="1">
    <location>
        <begin position="35"/>
        <end position="53"/>
    </location>
</feature>